<sequence>MKIKHYPGKAVMNDPSWLEIDIPNHALGLQYEANWLDAQRSLSSGNSSSNSWDSYSGNGFTDTISSKLGHYQNMLRGISETETTIHKSNDKISIGGSVRLKYHSEKCLSRINSKNRKDMQDDTYSFYSDECYSQIQGRNNKTSPSPKNFNGENIYGTVYRISNTFNDRLSIKSSVINEKPTTPSEYDENDSDISAFRPISNTYQLREKVEIHKNNNNNGSLPKPKPRTKLPKTIVNQIPQKESDLEKQLIKKSVRFDNKKTEIDVQESLDDIIYETRSNLEYFDSEGSLNDTRGEEWEETDTNNTQSALHNNAFHYNSDLFSPKELSERLKSLTVSELDLYAFPQKIEKSNNQPEHKKSKQNKKRADSENVIRNSSSESNERLSSVMPESGLYAYPQKPRKNDAKANSVKSNKEGRKAKSKSKKHDFRNSSVSEDETQDRVHEWIDDQNKYVTVINTNQSIINAKSVRNSNNNSNVNAKKCVNVLQLSSETDTDHSGEEYGDEPGSRIQSKKYSDGFDANQQVKDLQLTSSRDYGEVSLDRNDSGYYEAPKKVRQRIPPRNICCSSTESDSGSEKNHRKSESDSGESLESTNKKYKENIYDLYKNEHKNSRINVKCEKAPSVQNGSLQNKNRKKNHSIKSESENNMCSEPNSDFLIPRPKLIVPVHTYAIRKRRTGNLLNRKSFSKCTDVENNVHNESTNELNNKDILQKKKIYIEYKLTCLNPVSFLISNLI</sequence>
<feature type="compositionally biased region" description="Polar residues" evidence="1">
    <location>
        <begin position="519"/>
        <end position="532"/>
    </location>
</feature>
<dbReference type="EMBL" id="VTPC01001369">
    <property type="protein sequence ID" value="KAF2902213.1"/>
    <property type="molecule type" value="Genomic_DNA"/>
</dbReference>
<dbReference type="Proteomes" id="UP000801492">
    <property type="component" value="Unassembled WGS sequence"/>
</dbReference>
<name>A0A8K0D9Z9_IGNLU</name>
<comment type="caution">
    <text evidence="2">The sequence shown here is derived from an EMBL/GenBank/DDBJ whole genome shotgun (WGS) entry which is preliminary data.</text>
</comment>
<dbReference type="AlphaFoldDB" id="A0A8K0D9Z9"/>
<feature type="region of interest" description="Disordered" evidence="1">
    <location>
        <begin position="346"/>
        <end position="439"/>
    </location>
</feature>
<keyword evidence="3" id="KW-1185">Reference proteome</keyword>
<reference evidence="2" key="1">
    <citation type="submission" date="2019-08" db="EMBL/GenBank/DDBJ databases">
        <title>The genome of the North American firefly Photinus pyralis.</title>
        <authorList>
            <consortium name="Photinus pyralis genome working group"/>
            <person name="Fallon T.R."/>
            <person name="Sander Lower S.E."/>
            <person name="Weng J.-K."/>
        </authorList>
    </citation>
    <scope>NUCLEOTIDE SEQUENCE</scope>
    <source>
        <strain evidence="2">TRF0915ILg1</strain>
        <tissue evidence="2">Whole body</tissue>
    </source>
</reference>
<protein>
    <submittedName>
        <fullName evidence="2">Uncharacterized protein</fullName>
    </submittedName>
</protein>
<accession>A0A8K0D9Z9</accession>
<feature type="region of interest" description="Disordered" evidence="1">
    <location>
        <begin position="618"/>
        <end position="650"/>
    </location>
</feature>
<feature type="compositionally biased region" description="Low complexity" evidence="1">
    <location>
        <begin position="371"/>
        <end position="386"/>
    </location>
</feature>
<evidence type="ECO:0000313" key="3">
    <source>
        <dbReference type="Proteomes" id="UP000801492"/>
    </source>
</evidence>
<proteinExistence type="predicted"/>
<organism evidence="2 3">
    <name type="scientific">Ignelater luminosus</name>
    <name type="common">Cucubano</name>
    <name type="synonym">Pyrophorus luminosus</name>
    <dbReference type="NCBI Taxonomy" id="2038154"/>
    <lineage>
        <taxon>Eukaryota</taxon>
        <taxon>Metazoa</taxon>
        <taxon>Ecdysozoa</taxon>
        <taxon>Arthropoda</taxon>
        <taxon>Hexapoda</taxon>
        <taxon>Insecta</taxon>
        <taxon>Pterygota</taxon>
        <taxon>Neoptera</taxon>
        <taxon>Endopterygota</taxon>
        <taxon>Coleoptera</taxon>
        <taxon>Polyphaga</taxon>
        <taxon>Elateriformia</taxon>
        <taxon>Elateroidea</taxon>
        <taxon>Elateridae</taxon>
        <taxon>Agrypninae</taxon>
        <taxon>Pyrophorini</taxon>
        <taxon>Ignelater</taxon>
    </lineage>
</organism>
<evidence type="ECO:0000313" key="2">
    <source>
        <dbReference type="EMBL" id="KAF2902213.1"/>
    </source>
</evidence>
<evidence type="ECO:0000256" key="1">
    <source>
        <dbReference type="SAM" id="MobiDB-lite"/>
    </source>
</evidence>
<feature type="region of interest" description="Disordered" evidence="1">
    <location>
        <begin position="489"/>
        <end position="592"/>
    </location>
</feature>
<gene>
    <name evidence="2" type="ORF">ILUMI_03973</name>
</gene>
<feature type="compositionally biased region" description="Basic and acidic residues" evidence="1">
    <location>
        <begin position="533"/>
        <end position="543"/>
    </location>
</feature>
<dbReference type="OrthoDB" id="6629675at2759"/>
<feature type="compositionally biased region" description="Basic and acidic residues" evidence="1">
    <location>
        <begin position="572"/>
        <end position="582"/>
    </location>
</feature>